<dbReference type="AlphaFoldDB" id="A0A9X2XPD6"/>
<name>A0A9X2XPD6_9BACT</name>
<comment type="caution">
    <text evidence="1">The sequence shown here is derived from an EMBL/GenBank/DDBJ whole genome shotgun (WGS) entry which is preliminary data.</text>
</comment>
<dbReference type="InterPro" id="IPR011250">
    <property type="entry name" value="OMP/PagP_B-barrel"/>
</dbReference>
<accession>A0A9X2XPD6</accession>
<evidence type="ECO:0000313" key="1">
    <source>
        <dbReference type="EMBL" id="MCU7551053.1"/>
    </source>
</evidence>
<protein>
    <submittedName>
        <fullName evidence="1">Uncharacterized protein</fullName>
    </submittedName>
</protein>
<dbReference type="SUPFAM" id="SSF56925">
    <property type="entry name" value="OMPA-like"/>
    <property type="match status" value="1"/>
</dbReference>
<evidence type="ECO:0000313" key="2">
    <source>
        <dbReference type="Proteomes" id="UP001155483"/>
    </source>
</evidence>
<reference evidence="1" key="2">
    <citation type="submission" date="2023-04" db="EMBL/GenBank/DDBJ databases">
        <title>Paracnuella aquatica gen. nov., sp. nov., a member of the family Chitinophagaceae isolated from a hot spring.</title>
        <authorList>
            <person name="Wang C."/>
        </authorList>
    </citation>
    <scope>NUCLEOTIDE SEQUENCE</scope>
    <source>
        <strain evidence="1">LB-8</strain>
    </source>
</reference>
<sequence>MHNCLFFLLGLIPLISTSQVLHLPELRAPLQATTYSKLQAEAFSFTSNQAALAIFKKPAFSIYGEKRFLLDELAFFAASAVLPTSSGNFGFSARRFGSLNFNETEAGLAYGRKLNDRVSIGAQFNYRAFKANGYGSSGLLAVDAGAIFQFSDELRGGFHVYKPAGTLTGKESETKLASVYEIGLGYDASDQLFLSAIANKVDGLGMQVTASLQYAFTKLLLCKAGISSGSASFFMGAGVELSDFRIDAITSYHQNLGITPAVQLSYHLPD</sequence>
<reference evidence="1" key="1">
    <citation type="submission" date="2022-09" db="EMBL/GenBank/DDBJ databases">
        <authorList>
            <person name="Yuan C."/>
            <person name="Ke Z."/>
        </authorList>
    </citation>
    <scope>NUCLEOTIDE SEQUENCE</scope>
    <source>
        <strain evidence="1">LB-8</strain>
    </source>
</reference>
<dbReference type="Proteomes" id="UP001155483">
    <property type="component" value="Unassembled WGS sequence"/>
</dbReference>
<dbReference type="RefSeq" id="WP_279298492.1">
    <property type="nucleotide sequence ID" value="NZ_JAOTIF010000017.1"/>
</dbReference>
<proteinExistence type="predicted"/>
<gene>
    <name evidence="1" type="ORF">OCK74_18180</name>
</gene>
<organism evidence="1 2">
    <name type="scientific">Paraflavisolibacter caeni</name>
    <dbReference type="NCBI Taxonomy" id="2982496"/>
    <lineage>
        <taxon>Bacteria</taxon>
        <taxon>Pseudomonadati</taxon>
        <taxon>Bacteroidota</taxon>
        <taxon>Chitinophagia</taxon>
        <taxon>Chitinophagales</taxon>
        <taxon>Chitinophagaceae</taxon>
        <taxon>Paraflavisolibacter</taxon>
    </lineage>
</organism>
<dbReference type="EMBL" id="JAOTIF010000017">
    <property type="protein sequence ID" value="MCU7551053.1"/>
    <property type="molecule type" value="Genomic_DNA"/>
</dbReference>
<keyword evidence="2" id="KW-1185">Reference proteome</keyword>